<organism evidence="4 5">
    <name type="scientific">Lichenibacterium minor</name>
    <dbReference type="NCBI Taxonomy" id="2316528"/>
    <lineage>
        <taxon>Bacteria</taxon>
        <taxon>Pseudomonadati</taxon>
        <taxon>Pseudomonadota</taxon>
        <taxon>Alphaproteobacteria</taxon>
        <taxon>Hyphomicrobiales</taxon>
        <taxon>Lichenihabitantaceae</taxon>
        <taxon>Lichenibacterium</taxon>
    </lineage>
</organism>
<dbReference type="GO" id="GO:0004803">
    <property type="term" value="F:transposase activity"/>
    <property type="evidence" value="ECO:0007669"/>
    <property type="project" value="InterPro"/>
</dbReference>
<dbReference type="InterPro" id="IPR047650">
    <property type="entry name" value="Transpos_IS110"/>
</dbReference>
<keyword evidence="1" id="KW-0175">Coiled coil</keyword>
<proteinExistence type="predicted"/>
<dbReference type="EMBL" id="QYBB01000027">
    <property type="protein sequence ID" value="RYC30306.1"/>
    <property type="molecule type" value="Genomic_DNA"/>
</dbReference>
<dbReference type="InterPro" id="IPR003346">
    <property type="entry name" value="Transposase_20"/>
</dbReference>
<protein>
    <submittedName>
        <fullName evidence="4">IS110 family transposase</fullName>
    </submittedName>
</protein>
<dbReference type="NCBIfam" id="NF033542">
    <property type="entry name" value="transpos_IS110"/>
    <property type="match status" value="1"/>
</dbReference>
<feature type="coiled-coil region" evidence="1">
    <location>
        <begin position="249"/>
        <end position="276"/>
    </location>
</feature>
<evidence type="ECO:0000259" key="3">
    <source>
        <dbReference type="Pfam" id="PF02371"/>
    </source>
</evidence>
<keyword evidence="5" id="KW-1185">Reference proteome</keyword>
<dbReference type="Proteomes" id="UP000290759">
    <property type="component" value="Unassembled WGS sequence"/>
</dbReference>
<gene>
    <name evidence="4" type="ORF">D3273_19250</name>
</gene>
<feature type="domain" description="Transposase IS110-like N-terminal" evidence="2">
    <location>
        <begin position="10"/>
        <end position="167"/>
    </location>
</feature>
<dbReference type="PANTHER" id="PTHR33055">
    <property type="entry name" value="TRANSPOSASE FOR INSERTION SEQUENCE ELEMENT IS1111A"/>
    <property type="match status" value="1"/>
</dbReference>
<dbReference type="PANTHER" id="PTHR33055:SF3">
    <property type="entry name" value="PUTATIVE TRANSPOSASE FOR IS117-RELATED"/>
    <property type="match status" value="1"/>
</dbReference>
<reference evidence="4 5" key="2">
    <citation type="submission" date="2019-02" db="EMBL/GenBank/DDBJ databases">
        <title>'Lichenibacterium ramalinii' gen. nov. sp. nov., 'Lichenibacterium minor' gen. nov. sp. nov.</title>
        <authorList>
            <person name="Pankratov T."/>
        </authorList>
    </citation>
    <scope>NUCLEOTIDE SEQUENCE [LARGE SCALE GENOMIC DNA]</scope>
    <source>
        <strain evidence="4 5">RmlP026</strain>
    </source>
</reference>
<dbReference type="InterPro" id="IPR002525">
    <property type="entry name" value="Transp_IS110-like_N"/>
</dbReference>
<accession>A0A4Q2U639</accession>
<reference evidence="4 5" key="1">
    <citation type="submission" date="2018-12" db="EMBL/GenBank/DDBJ databases">
        <authorList>
            <person name="Grouzdev D.S."/>
            <person name="Krutkina M.S."/>
        </authorList>
    </citation>
    <scope>NUCLEOTIDE SEQUENCE [LARGE SCALE GENOMIC DNA]</scope>
    <source>
        <strain evidence="4 5">RmlP026</strain>
    </source>
</reference>
<dbReference type="AlphaFoldDB" id="A0A4Q2U639"/>
<dbReference type="Pfam" id="PF01548">
    <property type="entry name" value="DEDD_Tnp_IS110"/>
    <property type="match status" value="1"/>
</dbReference>
<dbReference type="OrthoDB" id="6637920at2"/>
<evidence type="ECO:0000313" key="5">
    <source>
        <dbReference type="Proteomes" id="UP000290759"/>
    </source>
</evidence>
<comment type="caution">
    <text evidence="4">The sequence shown here is derived from an EMBL/GenBank/DDBJ whole genome shotgun (WGS) entry which is preliminary data.</text>
</comment>
<dbReference type="GO" id="GO:0006313">
    <property type="term" value="P:DNA transposition"/>
    <property type="evidence" value="ECO:0007669"/>
    <property type="project" value="InterPro"/>
</dbReference>
<feature type="domain" description="Transposase IS116/IS110/IS902 C-terminal" evidence="3">
    <location>
        <begin position="287"/>
        <end position="371"/>
    </location>
</feature>
<evidence type="ECO:0000259" key="2">
    <source>
        <dbReference type="Pfam" id="PF01548"/>
    </source>
</evidence>
<sequence>MDDRGRDWFVGVDWASQTHHVFVIDAQGRKLGERGFTHGGEGLAEMAAWIEKQAGAAPDAVSVAIEVPHGPVVESLMERGFRVHAINPKQLDRFRDRFSPAGAKDDSRDAHVLADALRTDPRCLRRLEPLDPTIVELREWSRISDDLRHERNRLGNRVRELLWRYYPQMLELADDVAAPWFLEFWKLVPTPEKAKKIREGTVARLLKTHRIRRFTAAQALERLRATPVTVAPGTVSAATAHLEAVAKRLQLVYRQIADADAQLDRLTEKLAEAANAPGRDKEQRDVTILRSLPGVGRIVAATLLAEASEALQRRDYQALRCLSGVAPVTKRSGKSCIVLLRQAADVRLRNAVYHWARVAAQNDPICKARYKALRARGHGHARALRSVADRLLGVACAMLKSRSVFDPKLTAKTT</sequence>
<name>A0A4Q2U639_9HYPH</name>
<dbReference type="Pfam" id="PF02371">
    <property type="entry name" value="Transposase_20"/>
    <property type="match status" value="1"/>
</dbReference>
<evidence type="ECO:0000313" key="4">
    <source>
        <dbReference type="EMBL" id="RYC30306.1"/>
    </source>
</evidence>
<evidence type="ECO:0000256" key="1">
    <source>
        <dbReference type="SAM" id="Coils"/>
    </source>
</evidence>
<dbReference type="GO" id="GO:0003677">
    <property type="term" value="F:DNA binding"/>
    <property type="evidence" value="ECO:0007669"/>
    <property type="project" value="InterPro"/>
</dbReference>